<evidence type="ECO:0000256" key="1">
    <source>
        <dbReference type="SAM" id="SignalP"/>
    </source>
</evidence>
<evidence type="ECO:0000313" key="3">
    <source>
        <dbReference type="EMBL" id="QDT40024.1"/>
    </source>
</evidence>
<sequence precursor="true">MTGGFRNTCLMLSVLALLCFPAEGECGLSAGAATVDISPPTLPAIQNGYFVERNQNKVLDRLHARCFVLKSEETTVAIMVVDSCMIPRDICDRAKILASRQTGIPVNRMLIASTHTHTAPSVMNLCLGTRSDPNYERFLPPKLAEGIARAYQNLEPARIGFTVVDAPHHTHCRRWLRQPDKYAADPFGENTVRAIMHPGYQNPDFIGPAGPADTGLSLLSIQSADGKRPLGLLANYSMHYFGTGGGFSADYYGKFSALMEQKIAGKQNPQFVAAMSQGTSGDLQWMDYSQPRRADYSIDEYAGGLADLAFEAYKKIDYTTGDPKLAMAETRLTLDRRLPSPARLAWAKELNTSRGDRRPKSKPEVYAEQATWIDAHPEEEIVLQTIGISDLAITAIPNEVYGITGLKLKAQSPFKLTFNMGLANGAAGYIPPPEQHYLGGYTTWPARTAGLEVNAEPQIVETLLGLLESLSGQKRKPLTTDFYNNQQRTAIEKAKADENNRVNRGVGE</sequence>
<dbReference type="KEGG" id="gaz:Pan241w_00770"/>
<organism evidence="3 4">
    <name type="scientific">Gimesia alba</name>
    <dbReference type="NCBI Taxonomy" id="2527973"/>
    <lineage>
        <taxon>Bacteria</taxon>
        <taxon>Pseudomonadati</taxon>
        <taxon>Planctomycetota</taxon>
        <taxon>Planctomycetia</taxon>
        <taxon>Planctomycetales</taxon>
        <taxon>Planctomycetaceae</taxon>
        <taxon>Gimesia</taxon>
    </lineage>
</organism>
<dbReference type="InterPro" id="IPR031329">
    <property type="entry name" value="NEUT/ALK_ceramidase_N"/>
</dbReference>
<proteinExistence type="predicted"/>
<dbReference type="RefSeq" id="WP_145209287.1">
    <property type="nucleotide sequence ID" value="NZ_CP036269.1"/>
</dbReference>
<dbReference type="EMBL" id="CP036269">
    <property type="protein sequence ID" value="QDT40024.1"/>
    <property type="molecule type" value="Genomic_DNA"/>
</dbReference>
<feature type="domain" description="Neutral/alkaline non-lysosomal ceramidase N-terminal" evidence="2">
    <location>
        <begin position="31"/>
        <end position="283"/>
    </location>
</feature>
<keyword evidence="4" id="KW-1185">Reference proteome</keyword>
<feature type="chain" id="PRO_5021881938" evidence="1">
    <location>
        <begin position="25"/>
        <end position="508"/>
    </location>
</feature>
<keyword evidence="1" id="KW-0732">Signal</keyword>
<dbReference type="AlphaFoldDB" id="A0A517R805"/>
<evidence type="ECO:0000259" key="2">
    <source>
        <dbReference type="Pfam" id="PF04734"/>
    </source>
</evidence>
<dbReference type="Pfam" id="PF04734">
    <property type="entry name" value="Ceramidase_alk"/>
    <property type="match status" value="1"/>
</dbReference>
<name>A0A517R805_9PLAN</name>
<accession>A0A517R805</accession>
<gene>
    <name evidence="3" type="ORF">Pan241w_00770</name>
</gene>
<feature type="signal peptide" evidence="1">
    <location>
        <begin position="1"/>
        <end position="24"/>
    </location>
</feature>
<dbReference type="Proteomes" id="UP000317171">
    <property type="component" value="Chromosome"/>
</dbReference>
<reference evidence="3 4" key="1">
    <citation type="submission" date="2019-02" db="EMBL/GenBank/DDBJ databases">
        <title>Deep-cultivation of Planctomycetes and their phenomic and genomic characterization uncovers novel biology.</title>
        <authorList>
            <person name="Wiegand S."/>
            <person name="Jogler M."/>
            <person name="Boedeker C."/>
            <person name="Pinto D."/>
            <person name="Vollmers J."/>
            <person name="Rivas-Marin E."/>
            <person name="Kohn T."/>
            <person name="Peeters S.H."/>
            <person name="Heuer A."/>
            <person name="Rast P."/>
            <person name="Oberbeckmann S."/>
            <person name="Bunk B."/>
            <person name="Jeske O."/>
            <person name="Meyerdierks A."/>
            <person name="Storesund J.E."/>
            <person name="Kallscheuer N."/>
            <person name="Luecker S."/>
            <person name="Lage O.M."/>
            <person name="Pohl T."/>
            <person name="Merkel B.J."/>
            <person name="Hornburger P."/>
            <person name="Mueller R.-W."/>
            <person name="Bruemmer F."/>
            <person name="Labrenz M."/>
            <person name="Spormann A.M."/>
            <person name="Op den Camp H."/>
            <person name="Overmann J."/>
            <person name="Amann R."/>
            <person name="Jetten M.S.M."/>
            <person name="Mascher T."/>
            <person name="Medema M.H."/>
            <person name="Devos D.P."/>
            <person name="Kaster A.-K."/>
            <person name="Ovreas L."/>
            <person name="Rohde M."/>
            <person name="Galperin M.Y."/>
            <person name="Jogler C."/>
        </authorList>
    </citation>
    <scope>NUCLEOTIDE SEQUENCE [LARGE SCALE GENOMIC DNA]</scope>
    <source>
        <strain evidence="3 4">Pan241w</strain>
    </source>
</reference>
<dbReference type="OrthoDB" id="9790058at2"/>
<protein>
    <submittedName>
        <fullName evidence="3">Neutral/alkaline non-lysosomal ceramidase</fullName>
    </submittedName>
</protein>
<evidence type="ECO:0000313" key="4">
    <source>
        <dbReference type="Proteomes" id="UP000317171"/>
    </source>
</evidence>